<dbReference type="HOGENOM" id="CLU_2898250_0_0_11"/>
<evidence type="ECO:0000313" key="2">
    <source>
        <dbReference type="EMBL" id="KDN80431.1"/>
    </source>
</evidence>
<evidence type="ECO:0000313" key="3">
    <source>
        <dbReference type="Proteomes" id="UP000027178"/>
    </source>
</evidence>
<feature type="region of interest" description="Disordered" evidence="1">
    <location>
        <begin position="1"/>
        <end position="62"/>
    </location>
</feature>
<evidence type="ECO:0000256" key="1">
    <source>
        <dbReference type="SAM" id="MobiDB-lite"/>
    </source>
</evidence>
<feature type="compositionally biased region" description="Polar residues" evidence="1">
    <location>
        <begin position="48"/>
        <end position="62"/>
    </location>
</feature>
<accession>A0A066YQR2</accession>
<dbReference type="OrthoDB" id="9953516at2"/>
<comment type="caution">
    <text evidence="2">The sequence shown here is derived from an EMBL/GenBank/DDBJ whole genome shotgun (WGS) entry which is preliminary data.</text>
</comment>
<gene>
    <name evidence="2" type="ORF">KCH_78050</name>
</gene>
<proteinExistence type="predicted"/>
<organism evidence="2 3">
    <name type="scientific">Kitasatospora cheerisanensis KCTC 2395</name>
    <dbReference type="NCBI Taxonomy" id="1348663"/>
    <lineage>
        <taxon>Bacteria</taxon>
        <taxon>Bacillati</taxon>
        <taxon>Actinomycetota</taxon>
        <taxon>Actinomycetes</taxon>
        <taxon>Kitasatosporales</taxon>
        <taxon>Streptomycetaceae</taxon>
        <taxon>Kitasatospora</taxon>
    </lineage>
</organism>
<protein>
    <submittedName>
        <fullName evidence="2">Uncharacterized protein</fullName>
    </submittedName>
</protein>
<dbReference type="RefSeq" id="WP_035876160.1">
    <property type="nucleotide sequence ID" value="NZ_KK854001.1"/>
</dbReference>
<feature type="compositionally biased region" description="Basic and acidic residues" evidence="1">
    <location>
        <begin position="9"/>
        <end position="21"/>
    </location>
</feature>
<dbReference type="PATRIC" id="fig|1348663.4.peg.7516"/>
<reference evidence="2 3" key="1">
    <citation type="submission" date="2014-05" db="EMBL/GenBank/DDBJ databases">
        <title>Draft Genome Sequence of Kitasatospora cheerisanensis KCTC 2395.</title>
        <authorList>
            <person name="Nam D.H."/>
        </authorList>
    </citation>
    <scope>NUCLEOTIDE SEQUENCE [LARGE SCALE GENOMIC DNA]</scope>
    <source>
        <strain evidence="2 3">KCTC 2395</strain>
    </source>
</reference>
<dbReference type="Proteomes" id="UP000027178">
    <property type="component" value="Unassembled WGS sequence"/>
</dbReference>
<keyword evidence="3" id="KW-1185">Reference proteome</keyword>
<name>A0A066YQR2_9ACTN</name>
<dbReference type="EMBL" id="JNBY01000178">
    <property type="protein sequence ID" value="KDN80431.1"/>
    <property type="molecule type" value="Genomic_DNA"/>
</dbReference>
<sequence length="62" mass="6746">MSLFNSRSSEPRPSTRTDTPAHVDSAGRTWTGADYDEARANGRPVQAPRTTHSTDQLGRTSS</sequence>
<dbReference type="AlphaFoldDB" id="A0A066YQR2"/>